<dbReference type="OrthoDB" id="370092at2"/>
<name>V5WJG4_9SPIO</name>
<dbReference type="KEGG" id="slr:L21SP2_2339"/>
<gene>
    <name evidence="1" type="ORF">L21SP2_2339</name>
</gene>
<dbReference type="eggNOG" id="ENOG50343GE">
    <property type="taxonomic scope" value="Bacteria"/>
</dbReference>
<dbReference type="RefSeq" id="WP_024268598.1">
    <property type="nucleotide sequence ID" value="NC_023035.1"/>
</dbReference>
<organism evidence="1 2">
    <name type="scientific">Salinispira pacifica</name>
    <dbReference type="NCBI Taxonomy" id="1307761"/>
    <lineage>
        <taxon>Bacteria</taxon>
        <taxon>Pseudomonadati</taxon>
        <taxon>Spirochaetota</taxon>
        <taxon>Spirochaetia</taxon>
        <taxon>Spirochaetales</taxon>
        <taxon>Spirochaetaceae</taxon>
        <taxon>Salinispira</taxon>
    </lineage>
</organism>
<evidence type="ECO:0000313" key="2">
    <source>
        <dbReference type="Proteomes" id="UP000018680"/>
    </source>
</evidence>
<accession>V5WJG4</accession>
<keyword evidence="2" id="KW-1185">Reference proteome</keyword>
<sequence>MPYSREISPGGKHPVVGKQIYRDIAYYRIDWTPLLPVDRHRINATVPSLPGIWEIYWLENSRSPRLLKMGQAWYGGLRNELRLEADGEDIRNRDMKEKLLSGDAYYRYTVCEAARDLEEVFDTLLSIRGLQAAEGPASRRYRDVRISEDDEMIIHRIRTPSQPRRKEESFSNPVPNMFDVVKEMRSSGQLPPESKKSDN</sequence>
<evidence type="ECO:0000313" key="1">
    <source>
        <dbReference type="EMBL" id="AHC15694.1"/>
    </source>
</evidence>
<protein>
    <submittedName>
        <fullName evidence="1">Uncharacterized protein</fullName>
    </submittedName>
</protein>
<dbReference type="STRING" id="1307761.L21SP2_2339"/>
<reference evidence="1 2" key="1">
    <citation type="journal article" date="2015" name="Stand. Genomic Sci.">
        <title>Complete genome sequence and description of Salinispira pacifica gen. nov., sp. nov., a novel spirochaete isolated form a hypersaline microbial mat.</title>
        <authorList>
            <person name="Ben Hania W."/>
            <person name="Joseph M."/>
            <person name="Schumann P."/>
            <person name="Bunk B."/>
            <person name="Fiebig A."/>
            <person name="Sproer C."/>
            <person name="Klenk H.P."/>
            <person name="Fardeau M.L."/>
            <person name="Spring S."/>
        </authorList>
    </citation>
    <scope>NUCLEOTIDE SEQUENCE [LARGE SCALE GENOMIC DNA]</scope>
    <source>
        <strain evidence="1 2">L21-RPul-D2</strain>
    </source>
</reference>
<dbReference type="EMBL" id="CP006939">
    <property type="protein sequence ID" value="AHC15694.1"/>
    <property type="molecule type" value="Genomic_DNA"/>
</dbReference>
<dbReference type="HOGENOM" id="CLU_1420661_0_0_12"/>
<dbReference type="AlphaFoldDB" id="V5WJG4"/>
<proteinExistence type="predicted"/>
<dbReference type="Proteomes" id="UP000018680">
    <property type="component" value="Chromosome"/>
</dbReference>